<dbReference type="Gene3D" id="3.40.50.1820">
    <property type="entry name" value="alpha/beta hydrolase"/>
    <property type="match status" value="1"/>
</dbReference>
<keyword evidence="1" id="KW-0378">Hydrolase</keyword>
<dbReference type="Proteomes" id="UP000237631">
    <property type="component" value="Unassembled WGS sequence"/>
</dbReference>
<name>A0A2S6C556_9PEZI</name>
<dbReference type="PANTHER" id="PTHR48081:SF8">
    <property type="entry name" value="ALPHA_BETA HYDROLASE FOLD-3 DOMAIN-CONTAINING PROTEIN-RELATED"/>
    <property type="match status" value="1"/>
</dbReference>
<dbReference type="OrthoDB" id="433474at2759"/>
<feature type="region of interest" description="Disordered" evidence="2">
    <location>
        <begin position="1"/>
        <end position="24"/>
    </location>
</feature>
<evidence type="ECO:0000259" key="3">
    <source>
        <dbReference type="Pfam" id="PF07859"/>
    </source>
</evidence>
<evidence type="ECO:0000256" key="2">
    <source>
        <dbReference type="SAM" id="MobiDB-lite"/>
    </source>
</evidence>
<sequence length="363" mass="39872">MSSSYTPPGRLGNTDLSMSTDPRTHPKLKAVVDAYGMGGNNTQGVSDTRDLEVGKKMSEEMETAIFGLYGAIDMSTPEDKNEGEVEETVEEIDGPDGNKIKLYIFKPKGVSGTLPGVVYIHGGGMTIGPTKNPVHDRWCKSIALQGNITIMPDFRNAWTKTQHNPFPTGLNDCCAAVQYISSNRSSLGFSHFILQGESGGANLCFATSIRANREGWIKEISGVYGYVPYISGGYDWSRERKLKETPSQIENEYYFLNPDNSAALAFYYSPGEGQLEDPLAWPYHASEQDLKGLPDHMVSVDELDCFRDEGIAYWKKLTKAGVNASCDINLGVMHGTALIFRNALPEVNRKQIEAIAAFAKRVA</sequence>
<evidence type="ECO:0000256" key="1">
    <source>
        <dbReference type="ARBA" id="ARBA00022801"/>
    </source>
</evidence>
<dbReference type="InterPro" id="IPR050300">
    <property type="entry name" value="GDXG_lipolytic_enzyme"/>
</dbReference>
<evidence type="ECO:0000313" key="4">
    <source>
        <dbReference type="EMBL" id="PPJ54836.1"/>
    </source>
</evidence>
<dbReference type="EMBL" id="PNEN01000554">
    <property type="protein sequence ID" value="PPJ54836.1"/>
    <property type="molecule type" value="Genomic_DNA"/>
</dbReference>
<accession>A0A2S6C556</accession>
<dbReference type="PANTHER" id="PTHR48081">
    <property type="entry name" value="AB HYDROLASE SUPERFAMILY PROTEIN C4A8.06C"/>
    <property type="match status" value="1"/>
</dbReference>
<dbReference type="InterPro" id="IPR029058">
    <property type="entry name" value="AB_hydrolase_fold"/>
</dbReference>
<keyword evidence="5" id="KW-1185">Reference proteome</keyword>
<reference evidence="5" key="1">
    <citation type="journal article" date="2017" name="bioRxiv">
        <title>Conservation of a gene cluster reveals novel cercosporin biosynthetic mechanisms and extends production to the genus Colletotrichum.</title>
        <authorList>
            <person name="de Jonge R."/>
            <person name="Ebert M.K."/>
            <person name="Huitt-Roehl C.R."/>
            <person name="Pal P."/>
            <person name="Suttle J.C."/>
            <person name="Spanner R.E."/>
            <person name="Neubauer J.D."/>
            <person name="Jurick W.M.II."/>
            <person name="Stott K.A."/>
            <person name="Secor G.A."/>
            <person name="Thomma B.P.H.J."/>
            <person name="Van de Peer Y."/>
            <person name="Townsend C.A."/>
            <person name="Bolton M.D."/>
        </authorList>
    </citation>
    <scope>NUCLEOTIDE SEQUENCE [LARGE SCALE GENOMIC DNA]</scope>
    <source>
        <strain evidence="5">CBS538.71</strain>
    </source>
</reference>
<dbReference type="GO" id="GO:0016787">
    <property type="term" value="F:hydrolase activity"/>
    <property type="evidence" value="ECO:0007669"/>
    <property type="project" value="UniProtKB-KW"/>
</dbReference>
<dbReference type="SUPFAM" id="SSF53474">
    <property type="entry name" value="alpha/beta-Hydrolases"/>
    <property type="match status" value="1"/>
</dbReference>
<dbReference type="InterPro" id="IPR013094">
    <property type="entry name" value="AB_hydrolase_3"/>
</dbReference>
<gene>
    <name evidence="4" type="ORF">CBER1_07864</name>
</gene>
<organism evidence="4 5">
    <name type="scientific">Cercospora berteroae</name>
    <dbReference type="NCBI Taxonomy" id="357750"/>
    <lineage>
        <taxon>Eukaryota</taxon>
        <taxon>Fungi</taxon>
        <taxon>Dikarya</taxon>
        <taxon>Ascomycota</taxon>
        <taxon>Pezizomycotina</taxon>
        <taxon>Dothideomycetes</taxon>
        <taxon>Dothideomycetidae</taxon>
        <taxon>Mycosphaerellales</taxon>
        <taxon>Mycosphaerellaceae</taxon>
        <taxon>Cercospora</taxon>
    </lineage>
</organism>
<feature type="domain" description="Alpha/beta hydrolase fold-3" evidence="3">
    <location>
        <begin position="117"/>
        <end position="336"/>
    </location>
</feature>
<dbReference type="Pfam" id="PF07859">
    <property type="entry name" value="Abhydrolase_3"/>
    <property type="match status" value="1"/>
</dbReference>
<dbReference type="STRING" id="357750.A0A2S6C556"/>
<comment type="caution">
    <text evidence="4">The sequence shown here is derived from an EMBL/GenBank/DDBJ whole genome shotgun (WGS) entry which is preliminary data.</text>
</comment>
<protein>
    <recommendedName>
        <fullName evidence="3">Alpha/beta hydrolase fold-3 domain-containing protein</fullName>
    </recommendedName>
</protein>
<dbReference type="AlphaFoldDB" id="A0A2S6C556"/>
<evidence type="ECO:0000313" key="5">
    <source>
        <dbReference type="Proteomes" id="UP000237631"/>
    </source>
</evidence>
<proteinExistence type="predicted"/>